<feature type="region of interest" description="Disordered" evidence="1">
    <location>
        <begin position="212"/>
        <end position="242"/>
    </location>
</feature>
<feature type="compositionally biased region" description="Polar residues" evidence="1">
    <location>
        <begin position="232"/>
        <end position="242"/>
    </location>
</feature>
<dbReference type="PANTHER" id="PTHR32305">
    <property type="match status" value="1"/>
</dbReference>
<feature type="domain" description="DUF6443" evidence="2">
    <location>
        <begin position="93"/>
        <end position="235"/>
    </location>
</feature>
<protein>
    <submittedName>
        <fullName evidence="3">RHS repeat-associated core domain-containing protein</fullName>
    </submittedName>
</protein>
<dbReference type="NCBIfam" id="TIGR03696">
    <property type="entry name" value="Rhs_assc_core"/>
    <property type="match status" value="1"/>
</dbReference>
<dbReference type="EMBL" id="SAYW01000008">
    <property type="protein sequence ID" value="RWU03949.1"/>
    <property type="molecule type" value="Genomic_DNA"/>
</dbReference>
<dbReference type="Proteomes" id="UP000284120">
    <property type="component" value="Unassembled WGS sequence"/>
</dbReference>
<name>A0A3S3PS52_9SPHI</name>
<evidence type="ECO:0000256" key="1">
    <source>
        <dbReference type="SAM" id="MobiDB-lite"/>
    </source>
</evidence>
<evidence type="ECO:0000313" key="4">
    <source>
        <dbReference type="Proteomes" id="UP000284120"/>
    </source>
</evidence>
<dbReference type="InterPro" id="IPR022385">
    <property type="entry name" value="Rhs_assc_core"/>
</dbReference>
<dbReference type="InterPro" id="IPR050708">
    <property type="entry name" value="T6SS_VgrG/RHS"/>
</dbReference>
<proteinExistence type="predicted"/>
<reference evidence="3 4" key="1">
    <citation type="submission" date="2018-06" db="EMBL/GenBank/DDBJ databases">
        <title>Pedobacter endophyticus sp. nov., an endophytic bacterium isolated from a leaf of Triticum aestivum.</title>
        <authorList>
            <person name="Zhang L."/>
        </authorList>
    </citation>
    <scope>NUCLEOTIDE SEQUENCE [LARGE SCALE GENOMIC DNA]</scope>
    <source>
        <strain evidence="3 4">CM134L-2</strain>
    </source>
</reference>
<keyword evidence="4" id="KW-1185">Reference proteome</keyword>
<gene>
    <name evidence="3" type="ORF">DPV69_19900</name>
</gene>
<evidence type="ECO:0000259" key="2">
    <source>
        <dbReference type="Pfam" id="PF20041"/>
    </source>
</evidence>
<dbReference type="Pfam" id="PF20041">
    <property type="entry name" value="DUF6443"/>
    <property type="match status" value="1"/>
</dbReference>
<comment type="caution">
    <text evidence="3">The sequence shown here is derived from an EMBL/GenBank/DDBJ whole genome shotgun (WGS) entry which is preliminary data.</text>
</comment>
<sequence length="1193" mass="132660">MKRLLLNYCVLILTSLQFITVELKAQAQIILNQPNQGGTHIATESIVLADGFTSANGFHALIIPTSNCIPLQSTPTISKAHVITWTPRISGLTNVSTLSSRPICEVNQSIQYLDGLGRPLQLVETRANPDGSKDLITITNYDQFGREKFKYLPYTAGGVHGSFRQDALVPSSGVHDFYNPQGSSGDQLSNGIPRIPSPFSETQFEASTLNRTFQKGGPGDPWQLASGHTIRNDYSSNNQKTNPVLSDFRGAKLFRAQIQSNTVTRNLTEDGWYPEGTLAVNISKNENWVSGRAGTEEEFIDRDGRIILKRTWESETSPLSTYYVYDDLGNLCFVLTPGSNPDGSTAITTQVLNNFCFQYSYDHRNRQIEKQVPGKGKEEIVYNKLDQVVLSRDAEQLDKGKWLFNKYDAQGRLIITGIVSSTASREDWQNDVNNQLTLFEKRDDTNVANTNTGYSDQTLPLHSTTNYQVNQYLTISYFDDYNFFGNNFGHPQSGQRLDVHGLATGNKTNVLGTSNMLLDVNYYDTYGRLVETRSQNYVNGNDIVTSVYNFTGQTVLTKRVHSGYNNQSVSISKRYEYDHVGRKINTYQRIGNEQSPEVLLATLIYNELGQVREQILHNGLYPINYTYNSRGWLKTKTSSLFSFQLKYEEGNTPQYNGNISEQNWGTSLNYNSKSFSYTYDQLSRLMTASSPGMNETVHGYDAMSNMTGLTREGQSGTYQYIGNRLQKIINGGLATNEYYYDLNGNVTTDGRINKLITYNILNLPTSYGSGINFLYDAQGKKLRKTSTDIIDYVDGIRYLNGVIEFVSTDFGVARKSGSNYSYEYFLADHLGNTRASIQYNQNNNQIEAFQYENYFAFGLRSTPSLVSANSTQFLYNGKELQDELGQYDYGARFYDPVIGRWSVIDPLVELYQEDTSPYIYVLNNPIRLTDPDGRYPFPYDSALPFLNGVGRGIATGFKGTLSFLKEGAWKAETWKGMGNLSLGMMLKNSPGSYANLAAFDAAYGTNTLNAVLGFESQIAGGVDKFVNGDAGQKGEVVGQVLYAVAESVALSKGAGVVSNGIKAGKTLSSAINAAETVTNTIKTTEVVKTTTKAAAAPLKNISGTLDNAANLARNQHYGPNKNIFRRLAQNAQDVQALAEAEAGMGRNLNLKLGDPRYQGWEKWHHSVGPKGSKSVVHYLRDPQTGFLTDFKFK</sequence>
<dbReference type="PANTHER" id="PTHR32305:SF15">
    <property type="entry name" value="PROTEIN RHSA-RELATED"/>
    <property type="match status" value="1"/>
</dbReference>
<dbReference type="OrthoDB" id="1191296at2"/>
<evidence type="ECO:0000313" key="3">
    <source>
        <dbReference type="EMBL" id="RWU03949.1"/>
    </source>
</evidence>
<dbReference type="AlphaFoldDB" id="A0A3S3PS52"/>
<organism evidence="3 4">
    <name type="scientific">Pedobacter chitinilyticus</name>
    <dbReference type="NCBI Taxonomy" id="2233776"/>
    <lineage>
        <taxon>Bacteria</taxon>
        <taxon>Pseudomonadati</taxon>
        <taxon>Bacteroidota</taxon>
        <taxon>Sphingobacteriia</taxon>
        <taxon>Sphingobacteriales</taxon>
        <taxon>Sphingobacteriaceae</taxon>
        <taxon>Pedobacter</taxon>
    </lineage>
</organism>
<dbReference type="Gene3D" id="2.180.10.10">
    <property type="entry name" value="RHS repeat-associated core"/>
    <property type="match status" value="1"/>
</dbReference>
<dbReference type="RefSeq" id="WP_113649187.1">
    <property type="nucleotide sequence ID" value="NZ_QMHN01000008.1"/>
</dbReference>
<accession>A0A3S3PS52</accession>
<dbReference type="InterPro" id="IPR045619">
    <property type="entry name" value="DUF6443"/>
</dbReference>